<dbReference type="Proteomes" id="UP001516023">
    <property type="component" value="Unassembled WGS sequence"/>
</dbReference>
<dbReference type="Gene3D" id="3.40.30.10">
    <property type="entry name" value="Glutaredoxin"/>
    <property type="match status" value="1"/>
</dbReference>
<keyword evidence="5" id="KW-0687">Ribonucleoprotein</keyword>
<keyword evidence="3" id="KW-0689">Ribosomal protein</keyword>
<evidence type="ECO:0000259" key="7">
    <source>
        <dbReference type="SMART" id="SM00916"/>
    </source>
</evidence>
<comment type="subcellular location">
    <subcellularLocation>
        <location evidence="1">Mitochondrion</location>
    </subcellularLocation>
</comment>
<accession>A0ABD3PNP1</accession>
<protein>
    <recommendedName>
        <fullName evidence="6">Large ribosomal subunit protein mL43</fullName>
    </recommendedName>
</protein>
<dbReference type="SUPFAM" id="SSF52833">
    <property type="entry name" value="Thioredoxin-like"/>
    <property type="match status" value="1"/>
</dbReference>
<feature type="domain" description="Ribosomal protein/NADH dehydrogenase" evidence="7">
    <location>
        <begin position="18"/>
        <end position="96"/>
    </location>
</feature>
<keyword evidence="4" id="KW-0496">Mitochondrion</keyword>
<evidence type="ECO:0000256" key="5">
    <source>
        <dbReference type="ARBA" id="ARBA00023274"/>
    </source>
</evidence>
<reference evidence="8 9" key="1">
    <citation type="journal article" date="2020" name="G3 (Bethesda)">
        <title>Improved Reference Genome for Cyclotella cryptica CCMP332, a Model for Cell Wall Morphogenesis, Salinity Adaptation, and Lipid Production in Diatoms (Bacillariophyta).</title>
        <authorList>
            <person name="Roberts W.R."/>
            <person name="Downey K.M."/>
            <person name="Ruck E.C."/>
            <person name="Traller J.C."/>
            <person name="Alverson A.J."/>
        </authorList>
    </citation>
    <scope>NUCLEOTIDE SEQUENCE [LARGE SCALE GENOMIC DNA]</scope>
    <source>
        <strain evidence="8 9">CCMP332</strain>
    </source>
</reference>
<organism evidence="8 9">
    <name type="scientific">Cyclotella cryptica</name>
    <dbReference type="NCBI Taxonomy" id="29204"/>
    <lineage>
        <taxon>Eukaryota</taxon>
        <taxon>Sar</taxon>
        <taxon>Stramenopiles</taxon>
        <taxon>Ochrophyta</taxon>
        <taxon>Bacillariophyta</taxon>
        <taxon>Coscinodiscophyceae</taxon>
        <taxon>Thalassiosirophycidae</taxon>
        <taxon>Stephanodiscales</taxon>
        <taxon>Stephanodiscaceae</taxon>
        <taxon>Cyclotella</taxon>
    </lineage>
</organism>
<keyword evidence="9" id="KW-1185">Reference proteome</keyword>
<evidence type="ECO:0000256" key="1">
    <source>
        <dbReference type="ARBA" id="ARBA00004173"/>
    </source>
</evidence>
<evidence type="ECO:0000256" key="2">
    <source>
        <dbReference type="ARBA" id="ARBA00006073"/>
    </source>
</evidence>
<dbReference type="SMART" id="SM00916">
    <property type="entry name" value="L51_S25_CI-B8"/>
    <property type="match status" value="1"/>
</dbReference>
<dbReference type="InterPro" id="IPR007741">
    <property type="entry name" value="Ribosomal_mL43/mS25/NADH_DH"/>
</dbReference>
<evidence type="ECO:0000313" key="9">
    <source>
        <dbReference type="Proteomes" id="UP001516023"/>
    </source>
</evidence>
<proteinExistence type="inferred from homology"/>
<dbReference type="Pfam" id="PF05047">
    <property type="entry name" value="L51_S25_CI-B8"/>
    <property type="match status" value="1"/>
</dbReference>
<comment type="caution">
    <text evidence="8">The sequence shown here is derived from an EMBL/GenBank/DDBJ whole genome shotgun (WGS) entry which is preliminary data.</text>
</comment>
<evidence type="ECO:0000256" key="3">
    <source>
        <dbReference type="ARBA" id="ARBA00022980"/>
    </source>
</evidence>
<dbReference type="PANTHER" id="PTHR21396:SF2">
    <property type="entry name" value="LARGE RIBOSOMAL SUBUNIT PROTEIN ML43"/>
    <property type="match status" value="1"/>
</dbReference>
<evidence type="ECO:0000313" key="8">
    <source>
        <dbReference type="EMBL" id="KAL3789408.1"/>
    </source>
</evidence>
<dbReference type="PANTHER" id="PTHR21396">
    <property type="entry name" value="39S RIBOSOMAL PROTEIN L43"/>
    <property type="match status" value="1"/>
</dbReference>
<dbReference type="GO" id="GO:0005840">
    <property type="term" value="C:ribosome"/>
    <property type="evidence" value="ECO:0007669"/>
    <property type="project" value="UniProtKB-KW"/>
</dbReference>
<dbReference type="InterPro" id="IPR039927">
    <property type="entry name" value="Ribosomal_mL43"/>
</dbReference>
<comment type="similarity">
    <text evidence="2">Belongs to the mitochondrion-specific ribosomal protein mL43 family.</text>
</comment>
<dbReference type="InterPro" id="IPR036249">
    <property type="entry name" value="Thioredoxin-like_sf"/>
</dbReference>
<sequence>MATRGIPQLQKLYIRYCEHGGSSAAVRDYLSRPPRTSHLIEFATSNPHVQIVVKPRNGHHPYIQGEYVTGQSKQVCVKNVNEKRIREVMTMLRNTSGRKIVRLGGLAVRGDALSIQGVWTPMLDIKEEKFEMKIVEG</sequence>
<evidence type="ECO:0000256" key="6">
    <source>
        <dbReference type="ARBA" id="ARBA00035188"/>
    </source>
</evidence>
<evidence type="ECO:0000256" key="4">
    <source>
        <dbReference type="ARBA" id="ARBA00023128"/>
    </source>
</evidence>
<dbReference type="GO" id="GO:1990904">
    <property type="term" value="C:ribonucleoprotein complex"/>
    <property type="evidence" value="ECO:0007669"/>
    <property type="project" value="UniProtKB-KW"/>
</dbReference>
<dbReference type="AlphaFoldDB" id="A0ABD3PNP1"/>
<gene>
    <name evidence="8" type="ORF">HJC23_001956</name>
</gene>
<dbReference type="GO" id="GO:0005739">
    <property type="term" value="C:mitochondrion"/>
    <property type="evidence" value="ECO:0007669"/>
    <property type="project" value="UniProtKB-SubCell"/>
</dbReference>
<name>A0ABD3PNP1_9STRA</name>
<dbReference type="EMBL" id="JABMIG020000141">
    <property type="protein sequence ID" value="KAL3789408.1"/>
    <property type="molecule type" value="Genomic_DNA"/>
</dbReference>